<dbReference type="GO" id="GO:0030267">
    <property type="term" value="F:glyoxylate reductase (NADPH) activity"/>
    <property type="evidence" value="ECO:0007669"/>
    <property type="project" value="TreeGrafter"/>
</dbReference>
<dbReference type="PANTHER" id="PTHR10996:SF178">
    <property type="entry name" value="2-HYDROXYACID DEHYDROGENASE YGL185C-RELATED"/>
    <property type="match status" value="1"/>
</dbReference>
<keyword evidence="3" id="KW-0520">NAD</keyword>
<dbReference type="PANTHER" id="PTHR10996">
    <property type="entry name" value="2-HYDROXYACID DEHYDROGENASE-RELATED"/>
    <property type="match status" value="1"/>
</dbReference>
<evidence type="ECO:0000259" key="5">
    <source>
        <dbReference type="Pfam" id="PF00389"/>
    </source>
</evidence>
<dbReference type="GO" id="GO:0005829">
    <property type="term" value="C:cytosol"/>
    <property type="evidence" value="ECO:0007669"/>
    <property type="project" value="TreeGrafter"/>
</dbReference>
<reference evidence="7 8" key="1">
    <citation type="submission" date="2016-09" db="EMBL/GenBank/DDBJ databases">
        <title>Pseudonocardia autotrophica DSM535, a candidate organism with high potential of specific P450 cytochromes.</title>
        <authorList>
            <person name="Grumaz C."/>
            <person name="Vainshtein Y."/>
            <person name="Kirstahler P."/>
            <person name="Sohn K."/>
        </authorList>
    </citation>
    <scope>NUCLEOTIDE SEQUENCE [LARGE SCALE GENOMIC DNA]</scope>
    <source>
        <strain evidence="7 8">DSM 535</strain>
    </source>
</reference>
<accession>A0A1Y2N6G5</accession>
<gene>
    <name evidence="7" type="primary">hprA</name>
    <name evidence="7" type="ORF">BG845_01000</name>
</gene>
<evidence type="ECO:0000259" key="6">
    <source>
        <dbReference type="Pfam" id="PF02826"/>
    </source>
</evidence>
<dbReference type="Pfam" id="PF02826">
    <property type="entry name" value="2-Hacid_dh_C"/>
    <property type="match status" value="1"/>
</dbReference>
<dbReference type="PROSITE" id="PS00671">
    <property type="entry name" value="D_2_HYDROXYACID_DH_3"/>
    <property type="match status" value="1"/>
</dbReference>
<keyword evidence="8" id="KW-1185">Reference proteome</keyword>
<comment type="caution">
    <text evidence="7">The sequence shown here is derived from an EMBL/GenBank/DDBJ whole genome shotgun (WGS) entry which is preliminary data.</text>
</comment>
<name>A0A1Y2N6G5_PSEAH</name>
<proteinExistence type="inferred from homology"/>
<dbReference type="RefSeq" id="WP_085911329.1">
    <property type="nucleotide sequence ID" value="NZ_AP018920.1"/>
</dbReference>
<evidence type="ECO:0000256" key="1">
    <source>
        <dbReference type="ARBA" id="ARBA00005854"/>
    </source>
</evidence>
<organism evidence="7 8">
    <name type="scientific">Pseudonocardia autotrophica</name>
    <name type="common">Amycolata autotrophica</name>
    <name type="synonym">Nocardia autotrophica</name>
    <dbReference type="NCBI Taxonomy" id="2074"/>
    <lineage>
        <taxon>Bacteria</taxon>
        <taxon>Bacillati</taxon>
        <taxon>Actinomycetota</taxon>
        <taxon>Actinomycetes</taxon>
        <taxon>Pseudonocardiales</taxon>
        <taxon>Pseudonocardiaceae</taxon>
        <taxon>Pseudonocardia</taxon>
    </lineage>
</organism>
<dbReference type="SUPFAM" id="SSF52283">
    <property type="entry name" value="Formate/glycerate dehydrogenase catalytic domain-like"/>
    <property type="match status" value="1"/>
</dbReference>
<dbReference type="Gene3D" id="3.40.50.720">
    <property type="entry name" value="NAD(P)-binding Rossmann-like Domain"/>
    <property type="match status" value="2"/>
</dbReference>
<dbReference type="CDD" id="cd12165">
    <property type="entry name" value="2-Hacid_dh_6"/>
    <property type="match status" value="1"/>
</dbReference>
<dbReference type="GO" id="GO:0051287">
    <property type="term" value="F:NAD binding"/>
    <property type="evidence" value="ECO:0007669"/>
    <property type="project" value="InterPro"/>
</dbReference>
<keyword evidence="2 4" id="KW-0560">Oxidoreductase</keyword>
<dbReference type="InterPro" id="IPR006139">
    <property type="entry name" value="D-isomer_2_OHA_DH_cat_dom"/>
</dbReference>
<dbReference type="SUPFAM" id="SSF51735">
    <property type="entry name" value="NAD(P)-binding Rossmann-fold domains"/>
    <property type="match status" value="1"/>
</dbReference>
<feature type="domain" description="D-isomer specific 2-hydroxyacid dehydrogenase catalytic" evidence="5">
    <location>
        <begin position="19"/>
        <end position="325"/>
    </location>
</feature>
<dbReference type="AlphaFoldDB" id="A0A1Y2N6G5"/>
<dbReference type="InterPro" id="IPR050223">
    <property type="entry name" value="D-isomer_2-hydroxyacid_DH"/>
</dbReference>
<dbReference type="STRING" id="2074.BG845_01000"/>
<evidence type="ECO:0000256" key="2">
    <source>
        <dbReference type="ARBA" id="ARBA00023002"/>
    </source>
</evidence>
<sequence length="330" mass="33867">MKIVVADQNLVGIRAETEAALPAGSEIVWSPTRDAADIAALVGDADVLVGGHCPAEVATAGSRLRLVHAAGAGTDGIDIDALPAGCTVANTFHHENSIAEYVAASAVLLRRGFLSQDAALRRGGWPTPAYDPAAPWTGTLQEATVGLVGFGHIGSRAWERLRAFGARGVAVSRRGAIDAAAAGLDWAGSTTDRLGELLACSDVVVVSAPLTPQTEGLIGAAELTSMKDSAILVNVGRGALVEERALYEALRDGTIGGAAIDVWYGYPAPGTAQAEPSSLPFRELGNVLMTPHSSGLTRQTFLGRAAEIGANVHRLAAGEQPTNVVGVSGR</sequence>
<dbReference type="EMBL" id="MIGB01000004">
    <property type="protein sequence ID" value="OSY42759.1"/>
    <property type="molecule type" value="Genomic_DNA"/>
</dbReference>
<dbReference type="Proteomes" id="UP000194360">
    <property type="component" value="Unassembled WGS sequence"/>
</dbReference>
<dbReference type="InterPro" id="IPR036291">
    <property type="entry name" value="NAD(P)-bd_dom_sf"/>
</dbReference>
<evidence type="ECO:0000256" key="4">
    <source>
        <dbReference type="RuleBase" id="RU003719"/>
    </source>
</evidence>
<comment type="similarity">
    <text evidence="1 4">Belongs to the D-isomer specific 2-hydroxyacid dehydrogenase family.</text>
</comment>
<dbReference type="GO" id="GO:0008465">
    <property type="term" value="F:hydroxypyruvate reductase (NADH) activity"/>
    <property type="evidence" value="ECO:0007669"/>
    <property type="project" value="UniProtKB-EC"/>
</dbReference>
<dbReference type="OrthoDB" id="117809at2"/>
<dbReference type="EC" id="1.1.1.29" evidence="7"/>
<dbReference type="Pfam" id="PF00389">
    <property type="entry name" value="2-Hacid_dh"/>
    <property type="match status" value="1"/>
</dbReference>
<dbReference type="InterPro" id="IPR029753">
    <property type="entry name" value="D-isomer_DH_CS"/>
</dbReference>
<evidence type="ECO:0000313" key="7">
    <source>
        <dbReference type="EMBL" id="OSY42759.1"/>
    </source>
</evidence>
<evidence type="ECO:0000313" key="8">
    <source>
        <dbReference type="Proteomes" id="UP000194360"/>
    </source>
</evidence>
<evidence type="ECO:0000256" key="3">
    <source>
        <dbReference type="ARBA" id="ARBA00023027"/>
    </source>
</evidence>
<dbReference type="InterPro" id="IPR006140">
    <property type="entry name" value="D-isomer_DH_NAD-bd"/>
</dbReference>
<feature type="domain" description="D-isomer specific 2-hydroxyacid dehydrogenase NAD-binding" evidence="6">
    <location>
        <begin position="108"/>
        <end position="293"/>
    </location>
</feature>
<protein>
    <submittedName>
        <fullName evidence="7">Glycerate dehydrogenase</fullName>
        <ecNumber evidence="7">1.1.1.29</ecNumber>
    </submittedName>
</protein>